<evidence type="ECO:0000313" key="2">
    <source>
        <dbReference type="EMBL" id="GAA3604545.1"/>
    </source>
</evidence>
<comment type="caution">
    <text evidence="2">The sequence shown here is derived from an EMBL/GenBank/DDBJ whole genome shotgun (WGS) entry which is preliminary data.</text>
</comment>
<name>A0ABP6ZFI5_9ACTN</name>
<evidence type="ECO:0000313" key="3">
    <source>
        <dbReference type="Proteomes" id="UP001501490"/>
    </source>
</evidence>
<dbReference type="InterPro" id="IPR029032">
    <property type="entry name" value="AhpD-like"/>
</dbReference>
<protein>
    <recommendedName>
        <fullName evidence="1">Carboxymuconolactone decarboxylase-like domain-containing protein</fullName>
    </recommendedName>
</protein>
<organism evidence="2 3">
    <name type="scientific">Microlunatus ginsengisoli</name>
    <dbReference type="NCBI Taxonomy" id="363863"/>
    <lineage>
        <taxon>Bacteria</taxon>
        <taxon>Bacillati</taxon>
        <taxon>Actinomycetota</taxon>
        <taxon>Actinomycetes</taxon>
        <taxon>Propionibacteriales</taxon>
        <taxon>Propionibacteriaceae</taxon>
        <taxon>Microlunatus</taxon>
    </lineage>
</organism>
<dbReference type="EMBL" id="BAABAB010000003">
    <property type="protein sequence ID" value="GAA3604545.1"/>
    <property type="molecule type" value="Genomic_DNA"/>
</dbReference>
<dbReference type="Pfam" id="PF02627">
    <property type="entry name" value="CMD"/>
    <property type="match status" value="1"/>
</dbReference>
<evidence type="ECO:0000259" key="1">
    <source>
        <dbReference type="Pfam" id="PF02627"/>
    </source>
</evidence>
<dbReference type="SUPFAM" id="SSF69118">
    <property type="entry name" value="AhpD-like"/>
    <property type="match status" value="1"/>
</dbReference>
<sequence>MPEDQPVLNALAEITAVSLVRGTLPAREHVLARLAALVAVDAPTASYVMNVDSATATGVTIEDVQGLLVAVAPIVGTAKVVSASAKITEALGFVIELAVAEFEAELAAELAEAGISVDDLAGEAEQTD</sequence>
<dbReference type="InterPro" id="IPR003779">
    <property type="entry name" value="CMD-like"/>
</dbReference>
<dbReference type="RefSeq" id="WP_344801290.1">
    <property type="nucleotide sequence ID" value="NZ_BAABAB010000003.1"/>
</dbReference>
<dbReference type="Gene3D" id="1.20.1290.10">
    <property type="entry name" value="AhpD-like"/>
    <property type="match status" value="1"/>
</dbReference>
<feature type="domain" description="Carboxymuconolactone decarboxylase-like" evidence="1">
    <location>
        <begin position="9"/>
        <end position="85"/>
    </location>
</feature>
<gene>
    <name evidence="2" type="ORF">GCM10022236_02940</name>
</gene>
<proteinExistence type="predicted"/>
<keyword evidence="3" id="KW-1185">Reference proteome</keyword>
<reference evidence="3" key="1">
    <citation type="journal article" date="2019" name="Int. J. Syst. Evol. Microbiol.">
        <title>The Global Catalogue of Microorganisms (GCM) 10K type strain sequencing project: providing services to taxonomists for standard genome sequencing and annotation.</title>
        <authorList>
            <consortium name="The Broad Institute Genomics Platform"/>
            <consortium name="The Broad Institute Genome Sequencing Center for Infectious Disease"/>
            <person name="Wu L."/>
            <person name="Ma J."/>
        </authorList>
    </citation>
    <scope>NUCLEOTIDE SEQUENCE [LARGE SCALE GENOMIC DNA]</scope>
    <source>
        <strain evidence="3">JCM 16929</strain>
    </source>
</reference>
<accession>A0ABP6ZFI5</accession>
<dbReference type="Proteomes" id="UP001501490">
    <property type="component" value="Unassembled WGS sequence"/>
</dbReference>